<accession>A0A401U4K8</accession>
<comment type="similarity">
    <text evidence="2">Belongs to the autoinducer-2 exporter (AI-2E) (TC 2.A.86) family.</text>
</comment>
<dbReference type="InterPro" id="IPR002549">
    <property type="entry name" value="AI-2E-like"/>
</dbReference>
<evidence type="ECO:0000313" key="9">
    <source>
        <dbReference type="EMBL" id="GCC49863.1"/>
    </source>
</evidence>
<proteinExistence type="inferred from homology"/>
<gene>
    <name evidence="9" type="ORF">SanaruYs_00770</name>
</gene>
<feature type="transmembrane region" description="Helical" evidence="8">
    <location>
        <begin position="242"/>
        <end position="262"/>
    </location>
</feature>
<keyword evidence="7 8" id="KW-0472">Membrane</keyword>
<organism evidence="9 10">
    <name type="scientific">Chryseotalea sanaruensis</name>
    <dbReference type="NCBI Taxonomy" id="2482724"/>
    <lineage>
        <taxon>Bacteria</taxon>
        <taxon>Pseudomonadati</taxon>
        <taxon>Bacteroidota</taxon>
        <taxon>Cytophagia</taxon>
        <taxon>Cytophagales</taxon>
        <taxon>Chryseotaleaceae</taxon>
        <taxon>Chryseotalea</taxon>
    </lineage>
</organism>
<sequence length="357" mass="39508">MLTDLQNPFHKKLSSVLFSIAILCVALIYGKNLILPILFSILLSNLLLPVTQYLSRKKVYKVLAILLPLIVTILVGAAVLYLLSSQIFKFVDDMPTLKGRFDQIVHDFQVWFKKGTSITITKQNQYFKEQVDDLKEVAPDFMGSTVSSITQIFSYVFLIPIYTFLILFYRSKIRSFLISVFKTDTEDKVEDILIESTSIAQKYMTGLLIETTLVFTLNVIGFLILGIKYAVFLALLAALLNLIPYVGMLVANILCMLITVVSSADINNAIGVGIVLALVQFLDNNFGMPLIVGNKVRINALVTIIGVLVGGALCGIPGMFLAIPGLAVMKVIFDRVNELQPWGMLLGDNPVKSKKGN</sequence>
<feature type="transmembrane region" description="Helical" evidence="8">
    <location>
        <begin position="62"/>
        <end position="83"/>
    </location>
</feature>
<protein>
    <submittedName>
        <fullName evidence="9">AI-2E family transporter</fullName>
    </submittedName>
</protein>
<reference evidence="9 10" key="1">
    <citation type="submission" date="2018-11" db="EMBL/GenBank/DDBJ databases">
        <title>Chryseotalea sanarue gen. nov., sp., nov., a member of the family Cytophagaceae, isolated from a brackish lake in Hamamatsu Japan.</title>
        <authorList>
            <person name="Maejima Y."/>
            <person name="Iino T."/>
            <person name="Muraguchi Y."/>
            <person name="Fukuda K."/>
            <person name="Ohkuma M."/>
            <person name="Moriuchi R."/>
            <person name="Dohra H."/>
            <person name="Kimbara K."/>
            <person name="Shintani M."/>
        </authorList>
    </citation>
    <scope>NUCLEOTIDE SEQUENCE [LARGE SCALE GENOMIC DNA]</scope>
    <source>
        <strain evidence="9 10">Ys</strain>
    </source>
</reference>
<dbReference type="GO" id="GO:0055085">
    <property type="term" value="P:transmembrane transport"/>
    <property type="evidence" value="ECO:0007669"/>
    <property type="project" value="TreeGrafter"/>
</dbReference>
<evidence type="ECO:0000256" key="5">
    <source>
        <dbReference type="ARBA" id="ARBA00022692"/>
    </source>
</evidence>
<keyword evidence="3" id="KW-0813">Transport</keyword>
<keyword evidence="6 8" id="KW-1133">Transmembrane helix</keyword>
<keyword evidence="4" id="KW-1003">Cell membrane</keyword>
<feature type="transmembrane region" description="Helical" evidence="8">
    <location>
        <begin position="212"/>
        <end position="236"/>
    </location>
</feature>
<feature type="transmembrane region" description="Helical" evidence="8">
    <location>
        <begin position="152"/>
        <end position="169"/>
    </location>
</feature>
<comment type="subcellular location">
    <subcellularLocation>
        <location evidence="1">Cell membrane</location>
        <topology evidence="1">Multi-pass membrane protein</topology>
    </subcellularLocation>
</comment>
<name>A0A401U4K8_9BACT</name>
<dbReference type="PANTHER" id="PTHR21716">
    <property type="entry name" value="TRANSMEMBRANE PROTEIN"/>
    <property type="match status" value="1"/>
</dbReference>
<dbReference type="PANTHER" id="PTHR21716:SF53">
    <property type="entry name" value="PERMEASE PERM-RELATED"/>
    <property type="match status" value="1"/>
</dbReference>
<keyword evidence="5 8" id="KW-0812">Transmembrane</keyword>
<dbReference type="AlphaFoldDB" id="A0A401U4K8"/>
<evidence type="ECO:0000313" key="10">
    <source>
        <dbReference type="Proteomes" id="UP000288227"/>
    </source>
</evidence>
<evidence type="ECO:0000256" key="2">
    <source>
        <dbReference type="ARBA" id="ARBA00009773"/>
    </source>
</evidence>
<dbReference type="GO" id="GO:0005886">
    <property type="term" value="C:plasma membrane"/>
    <property type="evidence" value="ECO:0007669"/>
    <property type="project" value="UniProtKB-SubCell"/>
</dbReference>
<evidence type="ECO:0000256" key="4">
    <source>
        <dbReference type="ARBA" id="ARBA00022475"/>
    </source>
</evidence>
<evidence type="ECO:0000256" key="6">
    <source>
        <dbReference type="ARBA" id="ARBA00022989"/>
    </source>
</evidence>
<feature type="transmembrane region" description="Helical" evidence="8">
    <location>
        <begin position="298"/>
        <end position="323"/>
    </location>
</feature>
<evidence type="ECO:0000256" key="3">
    <source>
        <dbReference type="ARBA" id="ARBA00022448"/>
    </source>
</evidence>
<feature type="transmembrane region" description="Helical" evidence="8">
    <location>
        <begin position="35"/>
        <end position="55"/>
    </location>
</feature>
<dbReference type="Proteomes" id="UP000288227">
    <property type="component" value="Unassembled WGS sequence"/>
</dbReference>
<dbReference type="OrthoDB" id="9793390at2"/>
<evidence type="ECO:0000256" key="1">
    <source>
        <dbReference type="ARBA" id="ARBA00004651"/>
    </source>
</evidence>
<keyword evidence="10" id="KW-1185">Reference proteome</keyword>
<comment type="caution">
    <text evidence="9">The sequence shown here is derived from an EMBL/GenBank/DDBJ whole genome shotgun (WGS) entry which is preliminary data.</text>
</comment>
<evidence type="ECO:0000256" key="8">
    <source>
        <dbReference type="SAM" id="Phobius"/>
    </source>
</evidence>
<feature type="transmembrane region" description="Helical" evidence="8">
    <location>
        <begin position="12"/>
        <end position="29"/>
    </location>
</feature>
<dbReference type="RefSeq" id="WP_127120533.1">
    <property type="nucleotide sequence ID" value="NZ_BHXQ01000001.1"/>
</dbReference>
<feature type="transmembrane region" description="Helical" evidence="8">
    <location>
        <begin position="269"/>
        <end position="292"/>
    </location>
</feature>
<evidence type="ECO:0000256" key="7">
    <source>
        <dbReference type="ARBA" id="ARBA00023136"/>
    </source>
</evidence>
<dbReference type="EMBL" id="BHXQ01000001">
    <property type="protein sequence ID" value="GCC49863.1"/>
    <property type="molecule type" value="Genomic_DNA"/>
</dbReference>
<dbReference type="Pfam" id="PF01594">
    <property type="entry name" value="AI-2E_transport"/>
    <property type="match status" value="1"/>
</dbReference>